<evidence type="ECO:0008006" key="7">
    <source>
        <dbReference type="Google" id="ProtNLM"/>
    </source>
</evidence>
<protein>
    <recommendedName>
        <fullName evidence="7">GPP34 family phosphoprotein</fullName>
    </recommendedName>
</protein>
<dbReference type="EMBL" id="QKVK01000009">
    <property type="protein sequence ID" value="PZF75675.1"/>
    <property type="molecule type" value="Genomic_DNA"/>
</dbReference>
<organism evidence="5 6">
    <name type="scientific">Aestuariivirga litoralis</name>
    <dbReference type="NCBI Taxonomy" id="2650924"/>
    <lineage>
        <taxon>Bacteria</taxon>
        <taxon>Pseudomonadati</taxon>
        <taxon>Pseudomonadota</taxon>
        <taxon>Alphaproteobacteria</taxon>
        <taxon>Hyphomicrobiales</taxon>
        <taxon>Aestuariivirgaceae</taxon>
        <taxon>Aestuariivirga</taxon>
    </lineage>
</organism>
<evidence type="ECO:0000256" key="2">
    <source>
        <dbReference type="ARBA" id="ARBA00023034"/>
    </source>
</evidence>
<dbReference type="GO" id="GO:0012505">
    <property type="term" value="C:endomembrane system"/>
    <property type="evidence" value="ECO:0007669"/>
    <property type="project" value="UniProtKB-ARBA"/>
</dbReference>
<comment type="subcellular location">
    <subcellularLocation>
        <location evidence="1">Golgi apparatus membrane</location>
        <topology evidence="1">Peripheral membrane protein</topology>
        <orientation evidence="1">Cytoplasmic side</orientation>
    </subcellularLocation>
</comment>
<dbReference type="InterPro" id="IPR038261">
    <property type="entry name" value="GPP34-like_sf"/>
</dbReference>
<dbReference type="Pfam" id="PF05719">
    <property type="entry name" value="GPP34"/>
    <property type="match status" value="1"/>
</dbReference>
<name>A0A2W2AJM9_9HYPH</name>
<evidence type="ECO:0000256" key="4">
    <source>
        <dbReference type="ARBA" id="ARBA00023136"/>
    </source>
</evidence>
<keyword evidence="2" id="KW-0333">Golgi apparatus</keyword>
<dbReference type="GO" id="GO:0070273">
    <property type="term" value="F:phosphatidylinositol-4-phosphate binding"/>
    <property type="evidence" value="ECO:0007669"/>
    <property type="project" value="InterPro"/>
</dbReference>
<keyword evidence="6" id="KW-1185">Reference proteome</keyword>
<evidence type="ECO:0000313" key="5">
    <source>
        <dbReference type="EMBL" id="PZF75675.1"/>
    </source>
</evidence>
<evidence type="ECO:0000256" key="3">
    <source>
        <dbReference type="ARBA" id="ARBA00023121"/>
    </source>
</evidence>
<comment type="caution">
    <text evidence="5">The sequence shown here is derived from an EMBL/GenBank/DDBJ whole genome shotgun (WGS) entry which is preliminary data.</text>
</comment>
<dbReference type="GO" id="GO:0005737">
    <property type="term" value="C:cytoplasm"/>
    <property type="evidence" value="ECO:0007669"/>
    <property type="project" value="UniProtKB-ARBA"/>
</dbReference>
<dbReference type="Proteomes" id="UP000248795">
    <property type="component" value="Unassembled WGS sequence"/>
</dbReference>
<proteinExistence type="predicted"/>
<evidence type="ECO:0000313" key="6">
    <source>
        <dbReference type="Proteomes" id="UP000248795"/>
    </source>
</evidence>
<dbReference type="Gene3D" id="1.10.3630.10">
    <property type="entry name" value="yeast vps74-n-term truncation variant domain like"/>
    <property type="match status" value="1"/>
</dbReference>
<keyword evidence="4" id="KW-0472">Membrane</keyword>
<reference evidence="6" key="1">
    <citation type="submission" date="2018-06" db="EMBL/GenBank/DDBJ databases">
        <title>Aestuariibacter litoralis strain KCTC 52945T.</title>
        <authorList>
            <person name="Li X."/>
            <person name="Salam N."/>
            <person name="Li J.-L."/>
            <person name="Chen Y.-M."/>
            <person name="Yang Z.-W."/>
            <person name="Zhang L.-Y."/>
            <person name="Han M.-X."/>
            <person name="Xiao M."/>
            <person name="Li W.-J."/>
        </authorList>
    </citation>
    <scope>NUCLEOTIDE SEQUENCE [LARGE SCALE GENOMIC DNA]</scope>
    <source>
        <strain evidence="6">KCTC 52945</strain>
    </source>
</reference>
<dbReference type="InterPro" id="IPR008628">
    <property type="entry name" value="GPP34-like"/>
</dbReference>
<keyword evidence="3" id="KW-0446">Lipid-binding</keyword>
<accession>A0A2W2AJM9</accession>
<gene>
    <name evidence="5" type="ORF">DK847_17715</name>
</gene>
<dbReference type="AlphaFoldDB" id="A0A2W2AJM9"/>
<evidence type="ECO:0000256" key="1">
    <source>
        <dbReference type="ARBA" id="ARBA00004255"/>
    </source>
</evidence>
<sequence>MTMLTVPEEFLLLTLKDEEGGFVDIPLEYQRAGFVGAAIMELALEGRLDNDLSRVWVVNKAPTGNPALDPVLARLSAPDFDSSADNLINQLIELGDTVREQSLKRLCDKKILVETEGRLLWFLKTRRYPAVDGKEMREVKLRLLEVLLRDGLPDPRDCCLMSLAETCGIIRQIVPQSELKLARERIAKFSKMELIGQNVNHYIEIFERAMALATPAHM</sequence>